<feature type="domain" description="Nephrocystin 3-like N-terminal" evidence="3">
    <location>
        <begin position="513"/>
        <end position="587"/>
    </location>
</feature>
<dbReference type="STRING" id="602072.A0A1R3RB66"/>
<sequence>MPRAWNDVPRDDHPPDESTLPADVEHSDAGPSTNRLVDQAGDDAMQDPPSAPDENHLQSDSDLPASPPDNERSVSPYHERASSEDDSSSAIIDEPCTPEIVRSMSPRQYKYERAQLAASGSSLVTYSSQYEFHETVLDARTEAVLRMGYFENNSGPGPGSVGRKTVSPPAVARPQGMHSSDSPSWKPRSEALHAGRPSSRGGRAWDQHRESPSPGPGKPFRPRRAARPATPPARIPHRGGSPSGLASSPEWTGATPPRGGGRLDLARYVLGMKARFASALPTGLPPKVTTLRDVQRRMDALRLKLMPHRASRTDWILHRADGLAEDIDAFLSTLRPADPAVAECSHLVMTSFVHLIQVISVSKRAKSSHSAALEQAFTVLDQMAVLLYQVTQHMRFAPAEVSPIATLALVEVVTCNWDILQAVQNESVSSASIAFRLRFRTHLQQLVELEERSSRQVWRVAIERSSMDAHEPGIETIRRWLSNGAMADRPIKFHGFSATMDPATELPLKWLSDLTTKFWQSNQSMLFITGGAGTGKTSCVRSILDRSKGRYSRRAKVLYFSVDPSVDGRRTAIHLVKSLLLQLFEQTIGDAAFLQSLREVYGDAGE</sequence>
<protein>
    <recommendedName>
        <fullName evidence="3">Nephrocystin 3-like N-terminal domain-containing protein</fullName>
    </recommendedName>
</protein>
<feature type="non-terminal residue" evidence="4">
    <location>
        <position position="606"/>
    </location>
</feature>
<keyword evidence="1" id="KW-0677">Repeat</keyword>
<keyword evidence="6" id="KW-1185">Reference proteome</keyword>
<dbReference type="OrthoDB" id="2546325at2759"/>
<dbReference type="EMBL" id="KV907509">
    <property type="protein sequence ID" value="OOF91720.1"/>
    <property type="molecule type" value="Genomic_DNA"/>
</dbReference>
<dbReference type="VEuPathDB" id="FungiDB:ASPCADRAFT_133824"/>
<feature type="region of interest" description="Disordered" evidence="2">
    <location>
        <begin position="1"/>
        <end position="104"/>
    </location>
</feature>
<dbReference type="InterPro" id="IPR027417">
    <property type="entry name" value="P-loop_NTPase"/>
</dbReference>
<dbReference type="Pfam" id="PF24883">
    <property type="entry name" value="NPHP3_N"/>
    <property type="match status" value="1"/>
</dbReference>
<proteinExistence type="predicted"/>
<reference evidence="4" key="1">
    <citation type="submission" date="2016-12" db="EMBL/GenBank/DDBJ databases">
        <authorList>
            <consortium name="DOE Joint Genome Institute"/>
            <person name="Riley R."/>
            <person name="Kuo A."/>
            <person name="Sun H."/>
            <person name="Pangilinan J."/>
            <person name="Culley D."/>
            <person name="Salamov A."/>
            <person name="Magnuson J."/>
            <person name="Bruno K."/>
            <person name="Henrissat B."/>
            <person name="Berka R."/>
            <person name="Tsang A."/>
            <person name="Barry K."/>
            <person name="lapidus A."/>
            <person name="Martin J."/>
            <person name="Lindquist E."/>
            <person name="Wang Z."/>
            <person name="Baker S."/>
            <person name="Grigoriev I."/>
            <person name="Nordberg H.P."/>
            <person name="Cantor M.N."/>
            <person name="Hua S.X."/>
        </authorList>
    </citation>
    <scope>NUCLEOTIDE SEQUENCE [LARGE SCALE GENOMIC DNA]</scope>
    <source>
        <strain evidence="4">ITEM 5010</strain>
    </source>
</reference>
<accession>A0A1R3RB66</accession>
<dbReference type="VEuPathDB" id="FungiDB:ASPCADRAFT_133827"/>
<evidence type="ECO:0000256" key="1">
    <source>
        <dbReference type="ARBA" id="ARBA00022737"/>
    </source>
</evidence>
<gene>
    <name evidence="4" type="ORF">ASPCADRAFT_133824</name>
    <name evidence="5" type="ORF">ASPCADRAFT_133827</name>
</gene>
<evidence type="ECO:0000313" key="4">
    <source>
        <dbReference type="EMBL" id="OOF91720.1"/>
    </source>
</evidence>
<dbReference type="Proteomes" id="UP000188318">
    <property type="component" value="Unassembled WGS sequence"/>
</dbReference>
<feature type="region of interest" description="Disordered" evidence="2">
    <location>
        <begin position="152"/>
        <end position="260"/>
    </location>
</feature>
<dbReference type="AlphaFoldDB" id="A0A1R3RB66"/>
<reference evidence="6" key="2">
    <citation type="journal article" date="2017" name="Genome Biol.">
        <title>Comparative genomics reveals high biological diversity and specific adaptations in the industrially and medically important fungal genus Aspergillus.</title>
        <authorList>
            <person name="de Vries R.P."/>
            <person name="Riley R."/>
            <person name="Wiebenga A."/>
            <person name="Aguilar-Osorio G."/>
            <person name="Amillis S."/>
            <person name="Uchima C.A."/>
            <person name="Anderluh G."/>
            <person name="Asadollahi M."/>
            <person name="Askin M."/>
            <person name="Barry K."/>
            <person name="Battaglia E."/>
            <person name="Bayram O."/>
            <person name="Benocci T."/>
            <person name="Braus-Stromeyer S.A."/>
            <person name="Caldana C."/>
            <person name="Canovas D."/>
            <person name="Cerqueira G.C."/>
            <person name="Chen F."/>
            <person name="Chen W."/>
            <person name="Choi C."/>
            <person name="Clum A."/>
            <person name="Dos Santos R.A."/>
            <person name="Damasio A.R."/>
            <person name="Diallinas G."/>
            <person name="Emri T."/>
            <person name="Fekete E."/>
            <person name="Flipphi M."/>
            <person name="Freyberg S."/>
            <person name="Gallo A."/>
            <person name="Gournas C."/>
            <person name="Habgood R."/>
            <person name="Hainaut M."/>
            <person name="Harispe M.L."/>
            <person name="Henrissat B."/>
            <person name="Hilden K.S."/>
            <person name="Hope R."/>
            <person name="Hossain A."/>
            <person name="Karabika E."/>
            <person name="Karaffa L."/>
            <person name="Karanyi Z."/>
            <person name="Krasevec N."/>
            <person name="Kuo A."/>
            <person name="Kusch H."/>
            <person name="LaButti K."/>
            <person name="Lagendijk E.L."/>
            <person name="Lapidus A."/>
            <person name="Levasseur A."/>
            <person name="Lindquist E."/>
            <person name="Lipzen A."/>
            <person name="Logrieco A.F."/>
            <person name="MacCabe A."/>
            <person name="Maekelae M.R."/>
            <person name="Malavazi I."/>
            <person name="Melin P."/>
            <person name="Meyer V."/>
            <person name="Mielnichuk N."/>
            <person name="Miskei M."/>
            <person name="Molnar A.P."/>
            <person name="Mule G."/>
            <person name="Ngan C.Y."/>
            <person name="Orejas M."/>
            <person name="Orosz E."/>
            <person name="Ouedraogo J.P."/>
            <person name="Overkamp K.M."/>
            <person name="Park H.-S."/>
            <person name="Perrone G."/>
            <person name="Piumi F."/>
            <person name="Punt P.J."/>
            <person name="Ram A.F."/>
            <person name="Ramon A."/>
            <person name="Rauscher S."/>
            <person name="Record E."/>
            <person name="Riano-Pachon D.M."/>
            <person name="Robert V."/>
            <person name="Roehrig J."/>
            <person name="Ruller R."/>
            <person name="Salamov A."/>
            <person name="Salih N.S."/>
            <person name="Samson R.A."/>
            <person name="Sandor E."/>
            <person name="Sanguinetti M."/>
            <person name="Schuetze T."/>
            <person name="Sepcic K."/>
            <person name="Shelest E."/>
            <person name="Sherlock G."/>
            <person name="Sophianopoulou V."/>
            <person name="Squina F.M."/>
            <person name="Sun H."/>
            <person name="Susca A."/>
            <person name="Todd R.B."/>
            <person name="Tsang A."/>
            <person name="Unkles S.E."/>
            <person name="van de Wiele N."/>
            <person name="van Rossen-Uffink D."/>
            <person name="Oliveira J.V."/>
            <person name="Vesth T.C."/>
            <person name="Visser J."/>
            <person name="Yu J.-H."/>
            <person name="Zhou M."/>
            <person name="Andersen M.R."/>
            <person name="Archer D.B."/>
            <person name="Baker S.E."/>
            <person name="Benoit I."/>
            <person name="Brakhage A.A."/>
            <person name="Braus G.H."/>
            <person name="Fischer R."/>
            <person name="Frisvad J.C."/>
            <person name="Goldman G.H."/>
            <person name="Houbraken J."/>
            <person name="Oakley B."/>
            <person name="Pocsi I."/>
            <person name="Scazzocchio C."/>
            <person name="Seiboth B."/>
            <person name="vanKuyk P.A."/>
            <person name="Wortman J."/>
            <person name="Dyer P.S."/>
            <person name="Grigoriev I.V."/>
        </authorList>
    </citation>
    <scope>NUCLEOTIDE SEQUENCE [LARGE SCALE GENOMIC DNA]</scope>
    <source>
        <strain evidence="6">ITEM 5010</strain>
    </source>
</reference>
<dbReference type="PANTHER" id="PTHR10039">
    <property type="entry name" value="AMELOGENIN"/>
    <property type="match status" value="1"/>
</dbReference>
<organism evidence="4 6">
    <name type="scientific">Aspergillus carbonarius (strain ITEM 5010)</name>
    <dbReference type="NCBI Taxonomy" id="602072"/>
    <lineage>
        <taxon>Eukaryota</taxon>
        <taxon>Fungi</taxon>
        <taxon>Dikarya</taxon>
        <taxon>Ascomycota</taxon>
        <taxon>Pezizomycotina</taxon>
        <taxon>Eurotiomycetes</taxon>
        <taxon>Eurotiomycetidae</taxon>
        <taxon>Eurotiales</taxon>
        <taxon>Aspergillaceae</taxon>
        <taxon>Aspergillus</taxon>
        <taxon>Aspergillus subgen. Circumdati</taxon>
    </lineage>
</organism>
<evidence type="ECO:0000256" key="2">
    <source>
        <dbReference type="SAM" id="MobiDB-lite"/>
    </source>
</evidence>
<dbReference type="EMBL" id="KV907509">
    <property type="protein sequence ID" value="OOF91724.1"/>
    <property type="molecule type" value="Genomic_DNA"/>
</dbReference>
<feature type="compositionally biased region" description="Basic and acidic residues" evidence="2">
    <location>
        <begin position="69"/>
        <end position="83"/>
    </location>
</feature>
<evidence type="ECO:0000313" key="5">
    <source>
        <dbReference type="EMBL" id="OOF91724.1"/>
    </source>
</evidence>
<name>A0A1R3RB66_ASPC5</name>
<dbReference type="InterPro" id="IPR056884">
    <property type="entry name" value="NPHP3-like_N"/>
</dbReference>
<dbReference type="Gene3D" id="3.40.50.300">
    <property type="entry name" value="P-loop containing nucleotide triphosphate hydrolases"/>
    <property type="match status" value="1"/>
</dbReference>
<evidence type="ECO:0000313" key="6">
    <source>
        <dbReference type="Proteomes" id="UP000188318"/>
    </source>
</evidence>
<evidence type="ECO:0000259" key="3">
    <source>
        <dbReference type="Pfam" id="PF24883"/>
    </source>
</evidence>